<name>A0A9X2ZDR4_9FLAO</name>
<evidence type="ECO:0000313" key="1">
    <source>
        <dbReference type="EMBL" id="MCV9926931.1"/>
    </source>
</evidence>
<gene>
    <name evidence="1" type="ORF">OIU83_04680</name>
</gene>
<proteinExistence type="predicted"/>
<organism evidence="1 2">
    <name type="scientific">Flavobacterium shii</name>
    <dbReference type="NCBI Taxonomy" id="2987687"/>
    <lineage>
        <taxon>Bacteria</taxon>
        <taxon>Pseudomonadati</taxon>
        <taxon>Bacteroidota</taxon>
        <taxon>Flavobacteriia</taxon>
        <taxon>Flavobacteriales</taxon>
        <taxon>Flavobacteriaceae</taxon>
        <taxon>Flavobacterium</taxon>
    </lineage>
</organism>
<comment type="caution">
    <text evidence="1">The sequence shown here is derived from an EMBL/GenBank/DDBJ whole genome shotgun (WGS) entry which is preliminary data.</text>
</comment>
<accession>A0A9X2ZDR4</accession>
<reference evidence="1" key="1">
    <citation type="submission" date="2022-10" db="EMBL/GenBank/DDBJ databases">
        <title>Two novel species of Flavobacterium.</title>
        <authorList>
            <person name="Liu Q."/>
            <person name="Xin Y.-H."/>
        </authorList>
    </citation>
    <scope>NUCLEOTIDE SEQUENCE</scope>
    <source>
        <strain evidence="1">LS1R49</strain>
    </source>
</reference>
<dbReference type="EMBL" id="JAOZEW010000003">
    <property type="protein sequence ID" value="MCV9926931.1"/>
    <property type="molecule type" value="Genomic_DNA"/>
</dbReference>
<sequence length="317" mass="36672">MEMILNANKMRMLLLVVFLVLIGCKKENDKSISNKIQSTQTNENEFVSYGDLLISQSDFVSRIQRNNDVKSQRANLSQIKFDYDKFTKWDANTIEEKTIGDLTLKFEKDKKLNPDAAIYTHINLSIYKNNKNVDKLIIYKQENYAEALVAINQYFYIDTNLNIWTLGINEDEEGIKVMFWNQYKVDKEIGKINLVKSSNVFNNSQTVDIDKNNNPWIGKYFFGKTNRDDLKTSFEITINSLNDIMVVYVSDGEKPEIYKNIVGENVADDKIKIVFNKKYDDMGIVYIQNSGKEYIISGEPISTINPGSDEFPLKKMK</sequence>
<protein>
    <submittedName>
        <fullName evidence="1">Uncharacterized protein</fullName>
    </submittedName>
</protein>
<evidence type="ECO:0000313" key="2">
    <source>
        <dbReference type="Proteomes" id="UP001151079"/>
    </source>
</evidence>
<keyword evidence="2" id="KW-1185">Reference proteome</keyword>
<dbReference type="Proteomes" id="UP001151079">
    <property type="component" value="Unassembled WGS sequence"/>
</dbReference>
<dbReference type="RefSeq" id="WP_264205108.1">
    <property type="nucleotide sequence ID" value="NZ_JAOZEW010000003.1"/>
</dbReference>
<dbReference type="AlphaFoldDB" id="A0A9X2ZDR4"/>